<evidence type="ECO:0000313" key="2">
    <source>
        <dbReference type="Proteomes" id="UP000016933"/>
    </source>
</evidence>
<dbReference type="OMA" id="IMCINEL"/>
<name>N1Q192_DOTSN</name>
<evidence type="ECO:0008006" key="3">
    <source>
        <dbReference type="Google" id="ProtNLM"/>
    </source>
</evidence>
<dbReference type="Proteomes" id="UP000016933">
    <property type="component" value="Unassembled WGS sequence"/>
</dbReference>
<protein>
    <recommendedName>
        <fullName evidence="3">F-box domain-containing protein</fullName>
    </recommendedName>
</protein>
<evidence type="ECO:0000313" key="1">
    <source>
        <dbReference type="EMBL" id="EME48410.1"/>
    </source>
</evidence>
<dbReference type="OrthoDB" id="5413827at2759"/>
<dbReference type="AlphaFoldDB" id="N1Q192"/>
<dbReference type="EMBL" id="KB446535">
    <property type="protein sequence ID" value="EME48410.1"/>
    <property type="molecule type" value="Genomic_DNA"/>
</dbReference>
<dbReference type="HOGENOM" id="CLU_980483_0_0_1"/>
<gene>
    <name evidence="1" type="ORF">DOTSEDRAFT_84047</name>
</gene>
<keyword evidence="2" id="KW-1185">Reference proteome</keyword>
<accession>N1Q192</accession>
<proteinExistence type="predicted"/>
<dbReference type="eggNOG" id="ENOG502RKRV">
    <property type="taxonomic scope" value="Eukaryota"/>
</dbReference>
<sequence length="268" mass="30420">MDSSLFLRLSPELRNVVYEHTFTSQYAVTLLSGKVQHSLTMTCRQLRRETLKMYYSIARLNAHLDDGPATPLAEWLKVQGPELIMCINELNIWDMHNLNGTLHGTDSTTILLRSTPAEGMLYTLRPVGAWVFNRGWYLKDIMLALHGMGLSLSRFCIVNEDDGDSKIKQTSEFAIVPLEPAPVDLAITDDFTGVNEAARQFGLSDRARGEMITKVASGERTVRLVEGHRRLVFEFAEDRGIWLRNVRQEFTSELEDVDWSALGDLDRE</sequence>
<reference evidence="1 2" key="2">
    <citation type="journal article" date="2012" name="PLoS Pathog.">
        <title>Diverse lifestyles and strategies of plant pathogenesis encoded in the genomes of eighteen Dothideomycetes fungi.</title>
        <authorList>
            <person name="Ohm R.A."/>
            <person name="Feau N."/>
            <person name="Henrissat B."/>
            <person name="Schoch C.L."/>
            <person name="Horwitz B.A."/>
            <person name="Barry K.W."/>
            <person name="Condon B.J."/>
            <person name="Copeland A.C."/>
            <person name="Dhillon B."/>
            <person name="Glaser F."/>
            <person name="Hesse C.N."/>
            <person name="Kosti I."/>
            <person name="LaButti K."/>
            <person name="Lindquist E.A."/>
            <person name="Lucas S."/>
            <person name="Salamov A.A."/>
            <person name="Bradshaw R.E."/>
            <person name="Ciuffetti L."/>
            <person name="Hamelin R.C."/>
            <person name="Kema G.H.J."/>
            <person name="Lawrence C."/>
            <person name="Scott J.A."/>
            <person name="Spatafora J.W."/>
            <person name="Turgeon B.G."/>
            <person name="de Wit P.J.G.M."/>
            <person name="Zhong S."/>
            <person name="Goodwin S.B."/>
            <person name="Grigoriev I.V."/>
        </authorList>
    </citation>
    <scope>NUCLEOTIDE SEQUENCE [LARGE SCALE GENOMIC DNA]</scope>
    <source>
        <strain evidence="2">NZE10 / CBS 128990</strain>
    </source>
</reference>
<reference evidence="2" key="1">
    <citation type="journal article" date="2012" name="PLoS Genet.">
        <title>The genomes of the fungal plant pathogens Cladosporium fulvum and Dothistroma septosporum reveal adaptation to different hosts and lifestyles but also signatures of common ancestry.</title>
        <authorList>
            <person name="de Wit P.J.G.M."/>
            <person name="van der Burgt A."/>
            <person name="Oekmen B."/>
            <person name="Stergiopoulos I."/>
            <person name="Abd-Elsalam K.A."/>
            <person name="Aerts A.L."/>
            <person name="Bahkali A.H."/>
            <person name="Beenen H.G."/>
            <person name="Chettri P."/>
            <person name="Cox M.P."/>
            <person name="Datema E."/>
            <person name="de Vries R.P."/>
            <person name="Dhillon B."/>
            <person name="Ganley A.R."/>
            <person name="Griffiths S.A."/>
            <person name="Guo Y."/>
            <person name="Hamelin R.C."/>
            <person name="Henrissat B."/>
            <person name="Kabir M.S."/>
            <person name="Jashni M.K."/>
            <person name="Kema G."/>
            <person name="Klaubauf S."/>
            <person name="Lapidus A."/>
            <person name="Levasseur A."/>
            <person name="Lindquist E."/>
            <person name="Mehrabi R."/>
            <person name="Ohm R.A."/>
            <person name="Owen T.J."/>
            <person name="Salamov A."/>
            <person name="Schwelm A."/>
            <person name="Schijlen E."/>
            <person name="Sun H."/>
            <person name="van den Burg H.A."/>
            <person name="van Ham R.C.H.J."/>
            <person name="Zhang S."/>
            <person name="Goodwin S.B."/>
            <person name="Grigoriev I.V."/>
            <person name="Collemare J."/>
            <person name="Bradshaw R.E."/>
        </authorList>
    </citation>
    <scope>NUCLEOTIDE SEQUENCE [LARGE SCALE GENOMIC DNA]</scope>
    <source>
        <strain evidence="2">NZE10 / CBS 128990</strain>
    </source>
</reference>
<organism evidence="1 2">
    <name type="scientific">Dothistroma septosporum (strain NZE10 / CBS 128990)</name>
    <name type="common">Red band needle blight fungus</name>
    <name type="synonym">Mycosphaerella pini</name>
    <dbReference type="NCBI Taxonomy" id="675120"/>
    <lineage>
        <taxon>Eukaryota</taxon>
        <taxon>Fungi</taxon>
        <taxon>Dikarya</taxon>
        <taxon>Ascomycota</taxon>
        <taxon>Pezizomycotina</taxon>
        <taxon>Dothideomycetes</taxon>
        <taxon>Dothideomycetidae</taxon>
        <taxon>Mycosphaerellales</taxon>
        <taxon>Mycosphaerellaceae</taxon>
        <taxon>Dothistroma</taxon>
    </lineage>
</organism>